<dbReference type="Proteomes" id="UP000799770">
    <property type="component" value="Unassembled WGS sequence"/>
</dbReference>
<dbReference type="AlphaFoldDB" id="A0A6A5YHD7"/>
<reference evidence="2" key="1">
    <citation type="journal article" date="2020" name="Stud. Mycol.">
        <title>101 Dothideomycetes genomes: a test case for predicting lifestyles and emergence of pathogens.</title>
        <authorList>
            <person name="Haridas S."/>
            <person name="Albert R."/>
            <person name="Binder M."/>
            <person name="Bloem J."/>
            <person name="Labutti K."/>
            <person name="Salamov A."/>
            <person name="Andreopoulos B."/>
            <person name="Baker S."/>
            <person name="Barry K."/>
            <person name="Bills G."/>
            <person name="Bluhm B."/>
            <person name="Cannon C."/>
            <person name="Castanera R."/>
            <person name="Culley D."/>
            <person name="Daum C."/>
            <person name="Ezra D."/>
            <person name="Gonzalez J."/>
            <person name="Henrissat B."/>
            <person name="Kuo A."/>
            <person name="Liang C."/>
            <person name="Lipzen A."/>
            <person name="Lutzoni F."/>
            <person name="Magnuson J."/>
            <person name="Mondo S."/>
            <person name="Nolan M."/>
            <person name="Ohm R."/>
            <person name="Pangilinan J."/>
            <person name="Park H.-J."/>
            <person name="Ramirez L."/>
            <person name="Alfaro M."/>
            <person name="Sun H."/>
            <person name="Tritt A."/>
            <person name="Yoshinaga Y."/>
            <person name="Zwiers L.-H."/>
            <person name="Turgeon B."/>
            <person name="Goodwin S."/>
            <person name="Spatafora J."/>
            <person name="Crous P."/>
            <person name="Grigoriev I."/>
        </authorList>
    </citation>
    <scope>NUCLEOTIDE SEQUENCE</scope>
    <source>
        <strain evidence="2">CBS 627.86</strain>
    </source>
</reference>
<proteinExistence type="predicted"/>
<accession>A0A6A5YHD7</accession>
<sequence length="252" mass="26063">MTIYDFSATAIAYIIEGEEPCFMSTIVPFLLYVSSQHAAAETLTTSCHAFNGYGAGKDDNGATVSVLSANPTATTAVSDAVTALTTTTYASPEEASISLVPLYVTAGQEKLAAATGAASSPVMTTATASIATEADSSLTTPSPSATNSNPTTTPPPSATGSILTTTCHNLFNLFSNPKDRETVSVLSANPTATTYISTYVGLCDNTLTRATTCIMTVTHVDGPSTIAETVSVDKNLAYTYQRAAYLSETTQI</sequence>
<organism evidence="2 3">
    <name type="scientific">Lophiotrema nucula</name>
    <dbReference type="NCBI Taxonomy" id="690887"/>
    <lineage>
        <taxon>Eukaryota</taxon>
        <taxon>Fungi</taxon>
        <taxon>Dikarya</taxon>
        <taxon>Ascomycota</taxon>
        <taxon>Pezizomycotina</taxon>
        <taxon>Dothideomycetes</taxon>
        <taxon>Pleosporomycetidae</taxon>
        <taxon>Pleosporales</taxon>
        <taxon>Lophiotremataceae</taxon>
        <taxon>Lophiotrema</taxon>
    </lineage>
</organism>
<feature type="region of interest" description="Disordered" evidence="1">
    <location>
        <begin position="133"/>
        <end position="160"/>
    </location>
</feature>
<dbReference type="EMBL" id="ML977372">
    <property type="protein sequence ID" value="KAF2105747.1"/>
    <property type="molecule type" value="Genomic_DNA"/>
</dbReference>
<evidence type="ECO:0000313" key="3">
    <source>
        <dbReference type="Proteomes" id="UP000799770"/>
    </source>
</evidence>
<evidence type="ECO:0000256" key="1">
    <source>
        <dbReference type="SAM" id="MobiDB-lite"/>
    </source>
</evidence>
<name>A0A6A5YHD7_9PLEO</name>
<protein>
    <submittedName>
        <fullName evidence="2">Uncharacterized protein</fullName>
    </submittedName>
</protein>
<gene>
    <name evidence="2" type="ORF">BDV96DRAFT_607955</name>
</gene>
<evidence type="ECO:0000313" key="2">
    <source>
        <dbReference type="EMBL" id="KAF2105747.1"/>
    </source>
</evidence>
<feature type="compositionally biased region" description="Low complexity" evidence="1">
    <location>
        <begin position="136"/>
        <end position="151"/>
    </location>
</feature>
<keyword evidence="3" id="KW-1185">Reference proteome</keyword>